<protein>
    <submittedName>
        <fullName evidence="1">Uncharacterized protein</fullName>
    </submittedName>
</protein>
<dbReference type="EMBL" id="CAXITT010000240">
    <property type="protein sequence ID" value="CAL1536819.1"/>
    <property type="molecule type" value="Genomic_DNA"/>
</dbReference>
<evidence type="ECO:0000313" key="2">
    <source>
        <dbReference type="Proteomes" id="UP001497497"/>
    </source>
</evidence>
<evidence type="ECO:0000313" key="1">
    <source>
        <dbReference type="EMBL" id="CAL1536819.1"/>
    </source>
</evidence>
<keyword evidence="2" id="KW-1185">Reference proteome</keyword>
<reference evidence="1 2" key="1">
    <citation type="submission" date="2024-04" db="EMBL/GenBank/DDBJ databases">
        <authorList>
            <consortium name="Genoscope - CEA"/>
            <person name="William W."/>
        </authorList>
    </citation>
    <scope>NUCLEOTIDE SEQUENCE [LARGE SCALE GENOMIC DNA]</scope>
</reference>
<organism evidence="1 2">
    <name type="scientific">Lymnaea stagnalis</name>
    <name type="common">Great pond snail</name>
    <name type="synonym">Helix stagnalis</name>
    <dbReference type="NCBI Taxonomy" id="6523"/>
    <lineage>
        <taxon>Eukaryota</taxon>
        <taxon>Metazoa</taxon>
        <taxon>Spiralia</taxon>
        <taxon>Lophotrochozoa</taxon>
        <taxon>Mollusca</taxon>
        <taxon>Gastropoda</taxon>
        <taxon>Heterobranchia</taxon>
        <taxon>Euthyneura</taxon>
        <taxon>Panpulmonata</taxon>
        <taxon>Hygrophila</taxon>
        <taxon>Lymnaeoidea</taxon>
        <taxon>Lymnaeidae</taxon>
        <taxon>Lymnaea</taxon>
    </lineage>
</organism>
<dbReference type="Proteomes" id="UP001497497">
    <property type="component" value="Unassembled WGS sequence"/>
</dbReference>
<dbReference type="AlphaFoldDB" id="A0AAV2HSX8"/>
<accession>A0AAV2HSX8</accession>
<comment type="caution">
    <text evidence="1">The sequence shown here is derived from an EMBL/GenBank/DDBJ whole genome shotgun (WGS) entry which is preliminary data.</text>
</comment>
<name>A0AAV2HSX8_LYMST</name>
<gene>
    <name evidence="1" type="ORF">GSLYS_00010732001</name>
</gene>
<sequence length="119" mass="13553">MLFVVLLQGVCFPPSRYHRFIAMTLSKIWAIGASVKEHTFGSWLSEPEVGDVAKSFLYSIRKRRLPPDLMRNIATSMTAALMHDITESPVYWSDALVRTILEKFHKDLQNESVTIGVIE</sequence>
<proteinExistence type="predicted"/>
<feature type="non-terminal residue" evidence="1">
    <location>
        <position position="119"/>
    </location>
</feature>